<dbReference type="InterPro" id="IPR047700">
    <property type="entry name" value="NrtS-like"/>
</dbReference>
<dbReference type="NCBIfam" id="NF038050">
    <property type="entry name" value="NrtS"/>
    <property type="match status" value="1"/>
</dbReference>
<accession>A0A5C8Z8E2</accession>
<dbReference type="AlphaFoldDB" id="A0A5C8Z8E2"/>
<keyword evidence="2" id="KW-1185">Reference proteome</keyword>
<evidence type="ECO:0000313" key="2">
    <source>
        <dbReference type="Proteomes" id="UP000321764"/>
    </source>
</evidence>
<gene>
    <name evidence="1" type="ORF">FME95_07560</name>
</gene>
<dbReference type="RefSeq" id="WP_147713783.1">
    <property type="nucleotide sequence ID" value="NZ_VKAD01000001.1"/>
</dbReference>
<comment type="caution">
    <text evidence="1">The sequence shown here is derived from an EMBL/GenBank/DDBJ whole genome shotgun (WGS) entry which is preliminary data.</text>
</comment>
<dbReference type="OrthoDB" id="282896at2"/>
<evidence type="ECO:0008006" key="3">
    <source>
        <dbReference type="Google" id="ProtNLM"/>
    </source>
</evidence>
<evidence type="ECO:0000313" key="1">
    <source>
        <dbReference type="EMBL" id="TXR54385.1"/>
    </source>
</evidence>
<name>A0A5C8Z8E2_9GAMM</name>
<dbReference type="EMBL" id="VKAD01000001">
    <property type="protein sequence ID" value="TXR54385.1"/>
    <property type="molecule type" value="Genomic_DNA"/>
</dbReference>
<reference evidence="1 2" key="1">
    <citation type="submission" date="2019-07" db="EMBL/GenBank/DDBJ databases">
        <title>Reinekea sp. strain SSH23 genome sequencing and assembly.</title>
        <authorList>
            <person name="Kim I."/>
        </authorList>
    </citation>
    <scope>NUCLEOTIDE SEQUENCE [LARGE SCALE GENOMIC DNA]</scope>
    <source>
        <strain evidence="1 2">SSH23</strain>
    </source>
</reference>
<proteinExistence type="predicted"/>
<protein>
    <recommendedName>
        <fullName evidence="3">Phosphoenolpyruvate protein kinase</fullName>
    </recommendedName>
</protein>
<sequence>MTPQKDLSFFAIAFSPEVRRTAIRVALIVGSALALINHGDKLVTGTLTVPAILKMLLTYLVPYSVSTWSAVKAIRACDGDSSHSQLGS</sequence>
<organism evidence="1 2">
    <name type="scientific">Reinekea thalattae</name>
    <dbReference type="NCBI Taxonomy" id="2593301"/>
    <lineage>
        <taxon>Bacteria</taxon>
        <taxon>Pseudomonadati</taxon>
        <taxon>Pseudomonadota</taxon>
        <taxon>Gammaproteobacteria</taxon>
        <taxon>Oceanospirillales</taxon>
        <taxon>Saccharospirillaceae</taxon>
        <taxon>Reinekea</taxon>
    </lineage>
</organism>
<dbReference type="Proteomes" id="UP000321764">
    <property type="component" value="Unassembled WGS sequence"/>
</dbReference>